<evidence type="ECO:0000313" key="2">
    <source>
        <dbReference type="Proteomes" id="UP000011910"/>
    </source>
</evidence>
<sequence>MQVFKLEVTGQYCYQLCNQELNDSGLHNPTS</sequence>
<organism evidence="1 2">
    <name type="scientific">Cesiribacter andamanensis AMV16</name>
    <dbReference type="NCBI Taxonomy" id="1279009"/>
    <lineage>
        <taxon>Bacteria</taxon>
        <taxon>Pseudomonadati</taxon>
        <taxon>Bacteroidota</taxon>
        <taxon>Cytophagia</taxon>
        <taxon>Cytophagales</taxon>
        <taxon>Cesiribacteraceae</taxon>
        <taxon>Cesiribacter</taxon>
    </lineage>
</organism>
<name>M7MW11_9BACT</name>
<dbReference type="Proteomes" id="UP000011910">
    <property type="component" value="Unassembled WGS sequence"/>
</dbReference>
<gene>
    <name evidence="1" type="ORF">ADICEAN_04245</name>
</gene>
<accession>M7MW11</accession>
<reference evidence="1 2" key="1">
    <citation type="journal article" date="2013" name="Genome Announc.">
        <title>Draft Genome Sequence of Cesiribacter andamanensis Strain AMV16T, Isolated from a Soil Sample from a Mud Volcano in the Andaman Islands, India.</title>
        <authorList>
            <person name="Shivaji S."/>
            <person name="Ara S."/>
            <person name="Begum Z."/>
            <person name="Srinivas T.N."/>
            <person name="Singh A."/>
            <person name="Kumar Pinnaka A."/>
        </authorList>
    </citation>
    <scope>NUCLEOTIDE SEQUENCE [LARGE SCALE GENOMIC DNA]</scope>
    <source>
        <strain evidence="1 2">AMV16</strain>
    </source>
</reference>
<comment type="caution">
    <text evidence="1">The sequence shown here is derived from an EMBL/GenBank/DDBJ whole genome shotgun (WGS) entry which is preliminary data.</text>
</comment>
<proteinExistence type="predicted"/>
<dbReference type="AlphaFoldDB" id="M7MW11"/>
<evidence type="ECO:0000313" key="1">
    <source>
        <dbReference type="EMBL" id="EMR00633.1"/>
    </source>
</evidence>
<protein>
    <submittedName>
        <fullName evidence="1">Uncharacterized protein</fullName>
    </submittedName>
</protein>
<dbReference type="EMBL" id="AODQ01000226">
    <property type="protein sequence ID" value="EMR00633.1"/>
    <property type="molecule type" value="Genomic_DNA"/>
</dbReference>
<keyword evidence="2" id="KW-1185">Reference proteome</keyword>